<evidence type="ECO:0000313" key="3">
    <source>
        <dbReference type="EMBL" id="KIL68236.1"/>
    </source>
</evidence>
<dbReference type="EMBL" id="KN818229">
    <property type="protein sequence ID" value="KIL68236.1"/>
    <property type="molecule type" value="Genomic_DNA"/>
</dbReference>
<dbReference type="GO" id="GO:0005759">
    <property type="term" value="C:mitochondrial matrix"/>
    <property type="evidence" value="ECO:0007669"/>
    <property type="project" value="TreeGrafter"/>
</dbReference>
<dbReference type="Proteomes" id="UP000054549">
    <property type="component" value="Unassembled WGS sequence"/>
</dbReference>
<dbReference type="InterPro" id="IPR036065">
    <property type="entry name" value="BolA-like_sf"/>
</dbReference>
<proteinExistence type="inferred from homology"/>
<keyword evidence="4" id="KW-1185">Reference proteome</keyword>
<dbReference type="HOGENOM" id="CLU_109462_0_2_1"/>
<evidence type="ECO:0000256" key="2">
    <source>
        <dbReference type="RuleBase" id="RU003860"/>
    </source>
</evidence>
<protein>
    <recommendedName>
        <fullName evidence="5">Bola-like protein</fullName>
    </recommendedName>
</protein>
<reference evidence="3 4" key="1">
    <citation type="submission" date="2014-04" db="EMBL/GenBank/DDBJ databases">
        <title>Evolutionary Origins and Diversification of the Mycorrhizal Mutualists.</title>
        <authorList>
            <consortium name="DOE Joint Genome Institute"/>
            <consortium name="Mycorrhizal Genomics Consortium"/>
            <person name="Kohler A."/>
            <person name="Kuo A."/>
            <person name="Nagy L.G."/>
            <person name="Floudas D."/>
            <person name="Copeland A."/>
            <person name="Barry K.W."/>
            <person name="Cichocki N."/>
            <person name="Veneault-Fourrey C."/>
            <person name="LaButti K."/>
            <person name="Lindquist E.A."/>
            <person name="Lipzen A."/>
            <person name="Lundell T."/>
            <person name="Morin E."/>
            <person name="Murat C."/>
            <person name="Riley R."/>
            <person name="Ohm R."/>
            <person name="Sun H."/>
            <person name="Tunlid A."/>
            <person name="Henrissat B."/>
            <person name="Grigoriev I.V."/>
            <person name="Hibbett D.S."/>
            <person name="Martin F."/>
        </authorList>
    </citation>
    <scope>NUCLEOTIDE SEQUENCE [LARGE SCALE GENOMIC DNA]</scope>
    <source>
        <strain evidence="3 4">Koide BX008</strain>
    </source>
</reference>
<dbReference type="STRING" id="946122.A0A0C2XFL9"/>
<dbReference type="Pfam" id="PF01722">
    <property type="entry name" value="BolA"/>
    <property type="match status" value="1"/>
</dbReference>
<gene>
    <name evidence="3" type="ORF">M378DRAFT_72299</name>
</gene>
<dbReference type="InParanoid" id="A0A0C2XFL9"/>
<name>A0A0C2XFL9_AMAMK</name>
<organism evidence="3 4">
    <name type="scientific">Amanita muscaria (strain Koide BX008)</name>
    <dbReference type="NCBI Taxonomy" id="946122"/>
    <lineage>
        <taxon>Eukaryota</taxon>
        <taxon>Fungi</taxon>
        <taxon>Dikarya</taxon>
        <taxon>Basidiomycota</taxon>
        <taxon>Agaricomycotina</taxon>
        <taxon>Agaricomycetes</taxon>
        <taxon>Agaricomycetidae</taxon>
        <taxon>Agaricales</taxon>
        <taxon>Pluteineae</taxon>
        <taxon>Amanitaceae</taxon>
        <taxon>Amanita</taxon>
    </lineage>
</organism>
<dbReference type="SUPFAM" id="SSF82657">
    <property type="entry name" value="BolA-like"/>
    <property type="match status" value="1"/>
</dbReference>
<evidence type="ECO:0000313" key="4">
    <source>
        <dbReference type="Proteomes" id="UP000054549"/>
    </source>
</evidence>
<dbReference type="FunCoup" id="A0A0C2XFL9">
    <property type="interactions" value="82"/>
</dbReference>
<dbReference type="PANTHER" id="PTHR46188:SF1">
    <property type="entry name" value="BOLA-LIKE PROTEIN 3"/>
    <property type="match status" value="1"/>
</dbReference>
<dbReference type="Gene3D" id="3.30.300.90">
    <property type="entry name" value="BolA-like"/>
    <property type="match status" value="1"/>
</dbReference>
<accession>A0A0C2XFL9</accession>
<dbReference type="PANTHER" id="PTHR46188">
    <property type="entry name" value="BOLA-LIKE PROTEIN 3"/>
    <property type="match status" value="1"/>
</dbReference>
<sequence>MLSVFPRFLRAPRNNVSILSSLRRHTSSSPSSSADLSEGEKLIHEKLSKRFSPSQLKVQDVSGGCGAFYAISITSDAFKGLTTVKQHKLVTETLKSEIEGIHGLQVCCYCSMFCARC</sequence>
<evidence type="ECO:0000256" key="1">
    <source>
        <dbReference type="ARBA" id="ARBA00005578"/>
    </source>
</evidence>
<dbReference type="AlphaFoldDB" id="A0A0C2XFL9"/>
<dbReference type="InterPro" id="IPR002634">
    <property type="entry name" value="BolA"/>
</dbReference>
<dbReference type="OrthoDB" id="203381at2759"/>
<comment type="similarity">
    <text evidence="1 2">Belongs to the BolA/IbaG family.</text>
</comment>
<dbReference type="InterPro" id="IPR052275">
    <property type="entry name" value="Mt_Fe-S_assembly_factor"/>
</dbReference>
<evidence type="ECO:0008006" key="5">
    <source>
        <dbReference type="Google" id="ProtNLM"/>
    </source>
</evidence>